<keyword evidence="3" id="KW-1185">Reference proteome</keyword>
<evidence type="ECO:0000256" key="1">
    <source>
        <dbReference type="SAM" id="MobiDB-lite"/>
    </source>
</evidence>
<comment type="caution">
    <text evidence="2">The sequence shown here is derived from an EMBL/GenBank/DDBJ whole genome shotgun (WGS) entry which is preliminary data.</text>
</comment>
<sequence>MRTQHVWAPQVCEAAGLAVTFKGSDAPEALIHASVRSEKLFREDPAASRRGPDPAVVPANRRHQGSGFKLA</sequence>
<evidence type="ECO:0000313" key="3">
    <source>
        <dbReference type="Proteomes" id="UP000596938"/>
    </source>
</evidence>
<name>A0ABQ1XKB8_9MICC</name>
<evidence type="ECO:0000313" key="2">
    <source>
        <dbReference type="EMBL" id="GGG96005.1"/>
    </source>
</evidence>
<accession>A0ABQ1XKB8</accession>
<proteinExistence type="predicted"/>
<reference evidence="3" key="1">
    <citation type="journal article" date="2019" name="Int. J. Syst. Evol. Microbiol.">
        <title>The Global Catalogue of Microorganisms (GCM) 10K type strain sequencing project: providing services to taxonomists for standard genome sequencing and annotation.</title>
        <authorList>
            <consortium name="The Broad Institute Genomics Platform"/>
            <consortium name="The Broad Institute Genome Sequencing Center for Infectious Disease"/>
            <person name="Wu L."/>
            <person name="Ma J."/>
        </authorList>
    </citation>
    <scope>NUCLEOTIDE SEQUENCE [LARGE SCALE GENOMIC DNA]</scope>
    <source>
        <strain evidence="3">CGMCC 1.1927</strain>
    </source>
</reference>
<protein>
    <submittedName>
        <fullName evidence="2">Uncharacterized protein</fullName>
    </submittedName>
</protein>
<dbReference type="EMBL" id="BMKU01000005">
    <property type="protein sequence ID" value="GGG96005.1"/>
    <property type="molecule type" value="Genomic_DNA"/>
</dbReference>
<feature type="compositionally biased region" description="Basic and acidic residues" evidence="1">
    <location>
        <begin position="41"/>
        <end position="52"/>
    </location>
</feature>
<dbReference type="Proteomes" id="UP000596938">
    <property type="component" value="Unassembled WGS sequence"/>
</dbReference>
<organism evidence="2 3">
    <name type="scientific">Pseudarthrobacter polychromogenes</name>
    <dbReference type="NCBI Taxonomy" id="1676"/>
    <lineage>
        <taxon>Bacteria</taxon>
        <taxon>Bacillati</taxon>
        <taxon>Actinomycetota</taxon>
        <taxon>Actinomycetes</taxon>
        <taxon>Micrococcales</taxon>
        <taxon>Micrococcaceae</taxon>
        <taxon>Pseudarthrobacter</taxon>
    </lineage>
</organism>
<gene>
    <name evidence="2" type="ORF">GCM10011577_18910</name>
</gene>
<feature type="region of interest" description="Disordered" evidence="1">
    <location>
        <begin position="41"/>
        <end position="71"/>
    </location>
</feature>